<evidence type="ECO:0000256" key="1">
    <source>
        <dbReference type="SAM" id="Phobius"/>
    </source>
</evidence>
<name>A0AA36CR07_9BILA</name>
<evidence type="ECO:0000313" key="2">
    <source>
        <dbReference type="EMBL" id="CAJ0573215.1"/>
    </source>
</evidence>
<protein>
    <submittedName>
        <fullName evidence="2">Uncharacterized protein</fullName>
    </submittedName>
</protein>
<proteinExistence type="predicted"/>
<feature type="transmembrane region" description="Helical" evidence="1">
    <location>
        <begin position="6"/>
        <end position="23"/>
    </location>
</feature>
<keyword evidence="3" id="KW-1185">Reference proteome</keyword>
<dbReference type="Proteomes" id="UP001177023">
    <property type="component" value="Unassembled WGS sequence"/>
</dbReference>
<sequence length="73" mass="8441">MVTNCSLSFLPSVYILACLLLAVNSSARIRRQDYYEVDESLENRGVPSDPKKIFVSQRANLYYEGKQKEDIFF</sequence>
<accession>A0AA36CR07</accession>
<gene>
    <name evidence="2" type="ORF">MSPICULIGERA_LOCUS11582</name>
</gene>
<keyword evidence="1" id="KW-1133">Transmembrane helix</keyword>
<reference evidence="2" key="1">
    <citation type="submission" date="2023-06" db="EMBL/GenBank/DDBJ databases">
        <authorList>
            <person name="Delattre M."/>
        </authorList>
    </citation>
    <scope>NUCLEOTIDE SEQUENCE</scope>
    <source>
        <strain evidence="2">AF72</strain>
    </source>
</reference>
<organism evidence="2 3">
    <name type="scientific">Mesorhabditis spiculigera</name>
    <dbReference type="NCBI Taxonomy" id="96644"/>
    <lineage>
        <taxon>Eukaryota</taxon>
        <taxon>Metazoa</taxon>
        <taxon>Ecdysozoa</taxon>
        <taxon>Nematoda</taxon>
        <taxon>Chromadorea</taxon>
        <taxon>Rhabditida</taxon>
        <taxon>Rhabditina</taxon>
        <taxon>Rhabditomorpha</taxon>
        <taxon>Rhabditoidea</taxon>
        <taxon>Rhabditidae</taxon>
        <taxon>Mesorhabditinae</taxon>
        <taxon>Mesorhabditis</taxon>
    </lineage>
</organism>
<keyword evidence="1" id="KW-0472">Membrane</keyword>
<keyword evidence="1" id="KW-0812">Transmembrane</keyword>
<feature type="non-terminal residue" evidence="2">
    <location>
        <position position="1"/>
    </location>
</feature>
<dbReference type="AlphaFoldDB" id="A0AA36CR07"/>
<dbReference type="EMBL" id="CATQJA010002615">
    <property type="protein sequence ID" value="CAJ0573215.1"/>
    <property type="molecule type" value="Genomic_DNA"/>
</dbReference>
<evidence type="ECO:0000313" key="3">
    <source>
        <dbReference type="Proteomes" id="UP001177023"/>
    </source>
</evidence>
<comment type="caution">
    <text evidence="2">The sequence shown here is derived from an EMBL/GenBank/DDBJ whole genome shotgun (WGS) entry which is preliminary data.</text>
</comment>